<dbReference type="EMBL" id="CAVLEF010000006">
    <property type="protein sequence ID" value="CAK1544858.1"/>
    <property type="molecule type" value="Genomic_DNA"/>
</dbReference>
<dbReference type="AlphaFoldDB" id="A0AAV1JA44"/>
<keyword evidence="2" id="KW-1185">Reference proteome</keyword>
<evidence type="ECO:0000313" key="1">
    <source>
        <dbReference type="EMBL" id="CAK1544858.1"/>
    </source>
</evidence>
<reference evidence="1 2" key="1">
    <citation type="submission" date="2023-11" db="EMBL/GenBank/DDBJ databases">
        <authorList>
            <person name="Okamura Y."/>
        </authorList>
    </citation>
    <scope>NUCLEOTIDE SEQUENCE [LARGE SCALE GENOMIC DNA]</scope>
</reference>
<accession>A0AAV1JA44</accession>
<dbReference type="Proteomes" id="UP001497472">
    <property type="component" value="Unassembled WGS sequence"/>
</dbReference>
<gene>
    <name evidence="1" type="ORF">LNINA_LOCUS4567</name>
</gene>
<sequence length="222" mass="26581">MFETFIVIIFYSIPVDTQEKLFPEISDLFETFNDPLNIEPVGEVVVRNISVDVEKIDIRKLKNKLSVKTNLTDVLPDIYLNETRRLDRVGSKREFYAASELEVKIKLLDLMLQLIYMARHKLKRLEAEKYFNPKDTSYRIAFLYRRLIRIYKRMTDVYTTMWNKRIITEICRHFHLMGAHLLLHHKAAKLHVDFLYLWWVLVKLHEKFCLAYGLPNYVPDVI</sequence>
<organism evidence="1 2">
    <name type="scientific">Leptosia nina</name>
    <dbReference type="NCBI Taxonomy" id="320188"/>
    <lineage>
        <taxon>Eukaryota</taxon>
        <taxon>Metazoa</taxon>
        <taxon>Ecdysozoa</taxon>
        <taxon>Arthropoda</taxon>
        <taxon>Hexapoda</taxon>
        <taxon>Insecta</taxon>
        <taxon>Pterygota</taxon>
        <taxon>Neoptera</taxon>
        <taxon>Endopterygota</taxon>
        <taxon>Lepidoptera</taxon>
        <taxon>Glossata</taxon>
        <taxon>Ditrysia</taxon>
        <taxon>Papilionoidea</taxon>
        <taxon>Pieridae</taxon>
        <taxon>Pierinae</taxon>
        <taxon>Leptosia</taxon>
    </lineage>
</organism>
<proteinExistence type="predicted"/>
<name>A0AAV1JA44_9NEOP</name>
<comment type="caution">
    <text evidence="1">The sequence shown here is derived from an EMBL/GenBank/DDBJ whole genome shotgun (WGS) entry which is preliminary data.</text>
</comment>
<evidence type="ECO:0000313" key="2">
    <source>
        <dbReference type="Proteomes" id="UP001497472"/>
    </source>
</evidence>
<protein>
    <submittedName>
        <fullName evidence="1">Uncharacterized protein</fullName>
    </submittedName>
</protein>